<dbReference type="Proteomes" id="UP000652219">
    <property type="component" value="Unassembled WGS sequence"/>
</dbReference>
<proteinExistence type="predicted"/>
<feature type="transmembrane region" description="Helical" evidence="1">
    <location>
        <begin position="117"/>
        <end position="138"/>
    </location>
</feature>
<feature type="transmembrane region" description="Helical" evidence="1">
    <location>
        <begin position="189"/>
        <end position="210"/>
    </location>
</feature>
<keyword evidence="1" id="KW-0472">Membrane</keyword>
<evidence type="ECO:0000313" key="3">
    <source>
        <dbReference type="Proteomes" id="UP000652219"/>
    </source>
</evidence>
<accession>A0A8H6MQL3</accession>
<reference evidence="2 3" key="1">
    <citation type="journal article" date="2020" name="Phytopathology">
        <title>Genome Sequence Resources of Colletotrichum truncatum, C. plurivorum, C. musicola, and C. sojae: Four Species Pathogenic to Soybean (Glycine max).</title>
        <authorList>
            <person name="Rogerio F."/>
            <person name="Boufleur T.R."/>
            <person name="Ciampi-Guillardi M."/>
            <person name="Sukno S.A."/>
            <person name="Thon M.R."/>
            <person name="Massola Junior N.S."/>
            <person name="Baroncelli R."/>
        </authorList>
    </citation>
    <scope>NUCLEOTIDE SEQUENCE [LARGE SCALE GENOMIC DNA]</scope>
    <source>
        <strain evidence="2 3">LFN0009</strain>
    </source>
</reference>
<keyword evidence="3" id="KW-1185">Reference proteome</keyword>
<name>A0A8H6MQL3_9PEZI</name>
<sequence length="259" mass="27690">MANVFRQATSWLYTLIAATFLGSWSLFILCLVGLTAVNKYPSLVELIALPSLLTFLVAKCIVTFAPAAAPAQAPGRAPPPRDLATWIATADDGSPQGALALFLFSLSWLLHIVRVAMLLFLLVITGGFFLFASSLSAADQEEKSAGRPGYINDPVERENLTTALMKIDEEIERDLGITFGDYIKANPWLLFQAIVGLWAVSASLVVYILAYSLSALRQVLTTPLEAWSRGDATPDVPRPAVAAAVEKDGVAPAVVGAAK</sequence>
<dbReference type="AlphaFoldDB" id="A0A8H6MQL3"/>
<dbReference type="EMBL" id="WIGN01000204">
    <property type="protein sequence ID" value="KAF6804616.1"/>
    <property type="molecule type" value="Genomic_DNA"/>
</dbReference>
<gene>
    <name evidence="2" type="ORF">CSOJ01_10086</name>
</gene>
<protein>
    <submittedName>
        <fullName evidence="2">Uncharacterized protein</fullName>
    </submittedName>
</protein>
<feature type="transmembrane region" description="Helical" evidence="1">
    <location>
        <begin position="46"/>
        <end position="73"/>
    </location>
</feature>
<feature type="transmembrane region" description="Helical" evidence="1">
    <location>
        <begin position="12"/>
        <end position="34"/>
    </location>
</feature>
<keyword evidence="1" id="KW-0812">Transmembrane</keyword>
<evidence type="ECO:0000256" key="1">
    <source>
        <dbReference type="SAM" id="Phobius"/>
    </source>
</evidence>
<evidence type="ECO:0000313" key="2">
    <source>
        <dbReference type="EMBL" id="KAF6804616.1"/>
    </source>
</evidence>
<comment type="caution">
    <text evidence="2">The sequence shown here is derived from an EMBL/GenBank/DDBJ whole genome shotgun (WGS) entry which is preliminary data.</text>
</comment>
<organism evidence="2 3">
    <name type="scientific">Colletotrichum sojae</name>
    <dbReference type="NCBI Taxonomy" id="2175907"/>
    <lineage>
        <taxon>Eukaryota</taxon>
        <taxon>Fungi</taxon>
        <taxon>Dikarya</taxon>
        <taxon>Ascomycota</taxon>
        <taxon>Pezizomycotina</taxon>
        <taxon>Sordariomycetes</taxon>
        <taxon>Hypocreomycetidae</taxon>
        <taxon>Glomerellales</taxon>
        <taxon>Glomerellaceae</taxon>
        <taxon>Colletotrichum</taxon>
        <taxon>Colletotrichum orchidearum species complex</taxon>
    </lineage>
</organism>
<keyword evidence="1" id="KW-1133">Transmembrane helix</keyword>